<comment type="subcellular location">
    <subcellularLocation>
        <location evidence="1">Cell outer membrane</location>
    </subcellularLocation>
</comment>
<accession>A0A849SFW5</accession>
<dbReference type="PANTHER" id="PTHR30026:SF20">
    <property type="entry name" value="OUTER MEMBRANE PROTEIN TOLC"/>
    <property type="match status" value="1"/>
</dbReference>
<evidence type="ECO:0000256" key="1">
    <source>
        <dbReference type="ARBA" id="ARBA00004442"/>
    </source>
</evidence>
<dbReference type="InterPro" id="IPR051906">
    <property type="entry name" value="TolC-like"/>
</dbReference>
<keyword evidence="6" id="KW-0472">Membrane</keyword>
<evidence type="ECO:0000256" key="2">
    <source>
        <dbReference type="ARBA" id="ARBA00007613"/>
    </source>
</evidence>
<dbReference type="EMBL" id="JABFRW010000135">
    <property type="protein sequence ID" value="NOT34638.1"/>
    <property type="molecule type" value="Genomic_DNA"/>
</dbReference>
<keyword evidence="7" id="KW-0998">Cell outer membrane</keyword>
<evidence type="ECO:0000256" key="7">
    <source>
        <dbReference type="ARBA" id="ARBA00023237"/>
    </source>
</evidence>
<comment type="caution">
    <text evidence="8">The sequence shown here is derived from an EMBL/GenBank/DDBJ whole genome shotgun (WGS) entry which is preliminary data.</text>
</comment>
<keyword evidence="4" id="KW-1134">Transmembrane beta strand</keyword>
<dbReference type="GO" id="GO:0015288">
    <property type="term" value="F:porin activity"/>
    <property type="evidence" value="ECO:0007669"/>
    <property type="project" value="TreeGrafter"/>
</dbReference>
<evidence type="ECO:0000256" key="3">
    <source>
        <dbReference type="ARBA" id="ARBA00022448"/>
    </source>
</evidence>
<dbReference type="AlphaFoldDB" id="A0A849SFW5"/>
<comment type="similarity">
    <text evidence="2">Belongs to the outer membrane factor (OMF) (TC 1.B.17) family.</text>
</comment>
<evidence type="ECO:0000256" key="6">
    <source>
        <dbReference type="ARBA" id="ARBA00023136"/>
    </source>
</evidence>
<organism evidence="8 9">
    <name type="scientific">Eiseniibacteriota bacterium</name>
    <dbReference type="NCBI Taxonomy" id="2212470"/>
    <lineage>
        <taxon>Bacteria</taxon>
        <taxon>Candidatus Eiseniibacteriota</taxon>
    </lineage>
</organism>
<protein>
    <submittedName>
        <fullName evidence="8">TolC family protein</fullName>
    </submittedName>
</protein>
<keyword evidence="3" id="KW-0813">Transport</keyword>
<evidence type="ECO:0000256" key="5">
    <source>
        <dbReference type="ARBA" id="ARBA00022692"/>
    </source>
</evidence>
<evidence type="ECO:0000256" key="4">
    <source>
        <dbReference type="ARBA" id="ARBA00022452"/>
    </source>
</evidence>
<dbReference type="SUPFAM" id="SSF56954">
    <property type="entry name" value="Outer membrane efflux proteins (OEP)"/>
    <property type="match status" value="1"/>
</dbReference>
<gene>
    <name evidence="8" type="ORF">HOP12_10785</name>
</gene>
<dbReference type="Pfam" id="PF02321">
    <property type="entry name" value="OEP"/>
    <property type="match status" value="1"/>
</dbReference>
<evidence type="ECO:0000313" key="8">
    <source>
        <dbReference type="EMBL" id="NOT34638.1"/>
    </source>
</evidence>
<dbReference type="InterPro" id="IPR003423">
    <property type="entry name" value="OMP_efflux"/>
</dbReference>
<dbReference type="GO" id="GO:0009279">
    <property type="term" value="C:cell outer membrane"/>
    <property type="evidence" value="ECO:0007669"/>
    <property type="project" value="UniProtKB-SubCell"/>
</dbReference>
<dbReference type="GO" id="GO:0015562">
    <property type="term" value="F:efflux transmembrane transporter activity"/>
    <property type="evidence" value="ECO:0007669"/>
    <property type="project" value="InterPro"/>
</dbReference>
<evidence type="ECO:0000313" key="9">
    <source>
        <dbReference type="Proteomes" id="UP000580839"/>
    </source>
</evidence>
<reference evidence="8 9" key="1">
    <citation type="submission" date="2020-04" db="EMBL/GenBank/DDBJ databases">
        <title>Metagenomic profiling of ammonia- and methane-oxidizing microorganisms in a Dutch drinking water treatment plant.</title>
        <authorList>
            <person name="Poghosyan L."/>
            <person name="Leucker S."/>
        </authorList>
    </citation>
    <scope>NUCLEOTIDE SEQUENCE [LARGE SCALE GENOMIC DNA]</scope>
    <source>
        <strain evidence="8">S-RSF-IL-03</strain>
    </source>
</reference>
<dbReference type="Gene3D" id="1.20.1600.10">
    <property type="entry name" value="Outer membrane efflux proteins (OEP)"/>
    <property type="match status" value="1"/>
</dbReference>
<dbReference type="Proteomes" id="UP000580839">
    <property type="component" value="Unassembled WGS sequence"/>
</dbReference>
<dbReference type="PANTHER" id="PTHR30026">
    <property type="entry name" value="OUTER MEMBRANE PROTEIN TOLC"/>
    <property type="match status" value="1"/>
</dbReference>
<dbReference type="GO" id="GO:1990281">
    <property type="term" value="C:efflux pump complex"/>
    <property type="evidence" value="ECO:0007669"/>
    <property type="project" value="TreeGrafter"/>
</dbReference>
<proteinExistence type="inferred from homology"/>
<keyword evidence="5" id="KW-0812">Transmembrane</keyword>
<sequence>MSAARGKRVTAGALVLGAAFAIGGLEVALPVRADEALARTDSLALSLEEAVRIALANGPELALAKARLEQARGQVREATSQALPQISAAAGYTRRFDSIFRGLDTDTTFGDLFRNSSFAAVHSWNLDVTGSQILFSPRVWGALRAARAFERSNDASRRQTEEDVRLSVHRAYFEAAYRAELVTIATEGLTQARAYERDVELRQRQGQRAEYDLLQARVDARNAEPTLVGARNSHAAALLELGRQLQISPARRVRLTSPLDFDGARAGSVSASRSAPDGRR</sequence>
<name>A0A849SFW5_UNCEI</name>